<proteinExistence type="predicted"/>
<comment type="caution">
    <text evidence="1">The sequence shown here is derived from an EMBL/GenBank/DDBJ whole genome shotgun (WGS) entry which is preliminary data.</text>
</comment>
<dbReference type="EMBL" id="NBYX01000013">
    <property type="protein sequence ID" value="ORT83451.1"/>
    <property type="molecule type" value="Genomic_DNA"/>
</dbReference>
<name>A0A1X1PDD5_9BURK</name>
<keyword evidence="2" id="KW-1185">Reference proteome</keyword>
<dbReference type="Proteomes" id="UP000193146">
    <property type="component" value="Unassembled WGS sequence"/>
</dbReference>
<protein>
    <recommendedName>
        <fullName evidence="3">Lipoprotein</fullName>
    </recommendedName>
</protein>
<sequence length="97" mass="10714">MTRTRHSASEIASPREGSFVNLACNFRWNTACRAFVCCCVAIILSGCETAPPGAPPKPAPLDEPQPTHLPGFVWIGGYWHWDGTQWVWIKGHLAPQL</sequence>
<dbReference type="Pfam" id="PF12779">
    <property type="entry name" value="WXXGXW"/>
    <property type="match status" value="1"/>
</dbReference>
<evidence type="ECO:0000313" key="2">
    <source>
        <dbReference type="Proteomes" id="UP000193146"/>
    </source>
</evidence>
<evidence type="ECO:0008006" key="3">
    <source>
        <dbReference type="Google" id="ProtNLM"/>
    </source>
</evidence>
<dbReference type="AlphaFoldDB" id="A0A1X1PDD5"/>
<dbReference type="OrthoDB" id="9031870at2"/>
<evidence type="ECO:0000313" key="1">
    <source>
        <dbReference type="EMBL" id="ORT83451.1"/>
    </source>
</evidence>
<gene>
    <name evidence="1" type="ORF">B7G54_24345</name>
</gene>
<dbReference type="InterPro" id="IPR024447">
    <property type="entry name" value="YXWGXW_rpt"/>
</dbReference>
<organism evidence="1 2">
    <name type="scientific">Burkholderia puraquae</name>
    <dbReference type="NCBI Taxonomy" id="1904757"/>
    <lineage>
        <taxon>Bacteria</taxon>
        <taxon>Pseudomonadati</taxon>
        <taxon>Pseudomonadota</taxon>
        <taxon>Betaproteobacteria</taxon>
        <taxon>Burkholderiales</taxon>
        <taxon>Burkholderiaceae</taxon>
        <taxon>Burkholderia</taxon>
        <taxon>Burkholderia cepacia complex</taxon>
    </lineage>
</organism>
<accession>A0A1X1PDD5</accession>
<dbReference type="RefSeq" id="WP_085041385.1">
    <property type="nucleotide sequence ID" value="NZ_CADIKG010000012.1"/>
</dbReference>
<reference evidence="1 2" key="1">
    <citation type="submission" date="2017-04" db="EMBL/GenBank/DDBJ databases">
        <title>Burkholderia puraquae sp. nov., a novel Burkholderia cepacia complex species from hospital setting samples.</title>
        <authorList>
            <person name="Martina P."/>
            <person name="Leguizamon M."/>
            <person name="Prieto C."/>
            <person name="Sousa S."/>
            <person name="Montanaro P."/>
            <person name="Draghi W."/>
            <person name="Staembler M."/>
            <person name="Bettiol M."/>
            <person name="Figoli C."/>
            <person name="Palau J."/>
            <person name="Alvarez F."/>
            <person name="Benetti S."/>
            <person name="Anchat E."/>
            <person name="Vescina C."/>
            <person name="Ferreras J."/>
            <person name="Lasch P."/>
            <person name="Lagares A."/>
            <person name="Zorreguieta A."/>
            <person name="Yantorno O."/>
            <person name="Bosch A."/>
        </authorList>
    </citation>
    <scope>NUCLEOTIDE SEQUENCE [LARGE SCALE GENOMIC DNA]</scope>
    <source>
        <strain evidence="1 2">CAMPA 1040</strain>
    </source>
</reference>